<dbReference type="GO" id="GO:0000139">
    <property type="term" value="C:Golgi membrane"/>
    <property type="evidence" value="ECO:0007669"/>
    <property type="project" value="UniProtKB-SubCell"/>
</dbReference>
<feature type="transmembrane region" description="Helical" evidence="11">
    <location>
        <begin position="6"/>
        <end position="24"/>
    </location>
</feature>
<evidence type="ECO:0000256" key="8">
    <source>
        <dbReference type="ARBA" id="ARBA00023136"/>
    </source>
</evidence>
<evidence type="ECO:0000256" key="6">
    <source>
        <dbReference type="ARBA" id="ARBA00022989"/>
    </source>
</evidence>
<comment type="subcellular location">
    <subcellularLocation>
        <location evidence="1 11">Golgi apparatus membrane</location>
        <topology evidence="1 11">Single-pass type II membrane protein</topology>
    </subcellularLocation>
</comment>
<evidence type="ECO:0000256" key="4">
    <source>
        <dbReference type="ARBA" id="ARBA00022692"/>
    </source>
</evidence>
<keyword evidence="10 11" id="KW-0119">Carbohydrate metabolism</keyword>
<evidence type="ECO:0000256" key="7">
    <source>
        <dbReference type="ARBA" id="ARBA00023034"/>
    </source>
</evidence>
<evidence type="ECO:0000313" key="13">
    <source>
        <dbReference type="Proteomes" id="UP000694558"/>
    </source>
</evidence>
<dbReference type="PANTHER" id="PTHR12137">
    <property type="entry name" value="CARBOHYDRATE SULFOTRANSFERASE"/>
    <property type="match status" value="1"/>
</dbReference>
<keyword evidence="4 11" id="KW-0812">Transmembrane</keyword>
<keyword evidence="6 11" id="KW-1133">Transmembrane helix</keyword>
<evidence type="ECO:0000256" key="10">
    <source>
        <dbReference type="ARBA" id="ARBA00023277"/>
    </source>
</evidence>
<dbReference type="Proteomes" id="UP000694558">
    <property type="component" value="Chromosome 12"/>
</dbReference>
<dbReference type="AlphaFoldDB" id="A0A8D3DIM7"/>
<organism evidence="12 13">
    <name type="scientific">Scophthalmus maximus</name>
    <name type="common">Turbot</name>
    <name type="synonym">Psetta maxima</name>
    <dbReference type="NCBI Taxonomy" id="52904"/>
    <lineage>
        <taxon>Eukaryota</taxon>
        <taxon>Metazoa</taxon>
        <taxon>Chordata</taxon>
        <taxon>Craniata</taxon>
        <taxon>Vertebrata</taxon>
        <taxon>Euteleostomi</taxon>
        <taxon>Actinopterygii</taxon>
        <taxon>Neopterygii</taxon>
        <taxon>Teleostei</taxon>
        <taxon>Neoteleostei</taxon>
        <taxon>Acanthomorphata</taxon>
        <taxon>Carangaria</taxon>
        <taxon>Pleuronectiformes</taxon>
        <taxon>Pleuronectoidei</taxon>
        <taxon>Scophthalmidae</taxon>
        <taxon>Scophthalmus</taxon>
    </lineage>
</organism>
<dbReference type="InterPro" id="IPR018011">
    <property type="entry name" value="Carb_sulfotrans_8-10"/>
</dbReference>
<keyword evidence="7 11" id="KW-0333">Golgi apparatus</keyword>
<dbReference type="GO" id="GO:0016051">
    <property type="term" value="P:carbohydrate biosynthetic process"/>
    <property type="evidence" value="ECO:0007669"/>
    <property type="project" value="InterPro"/>
</dbReference>
<dbReference type="GO" id="GO:0008146">
    <property type="term" value="F:sulfotransferase activity"/>
    <property type="evidence" value="ECO:0007669"/>
    <property type="project" value="InterPro"/>
</dbReference>
<dbReference type="EC" id="2.8.2.-" evidence="11"/>
<dbReference type="Ensembl" id="ENSSMAT00000043193.1">
    <property type="protein sequence ID" value="ENSSMAP00000059386.1"/>
    <property type="gene ID" value="ENSSMAG00000004158.2"/>
</dbReference>
<sequence>MVAHRRVLLPLGLLLLGSIFVIMLDKLKQSAKMCVCVCVCVCVCAFNSTLTFLDSYSIFLFILLITAERMHQVQEKRKQQLNEICSDDKEALSEGKRSVDDMSDKELENLLVDDTHGIIYCYIPKVACTNWKRVMFVLNQSELIVTQCPYMVALSVSPTSSLFQTLRSMFLRYKPHPPLFLKEHYTKFLFVRDPFVRIISAYRNKFHQSNELFYHDYARDILHLYGNQSDPPHTVDEAFALGVRPSFQNFIQYLVDPQTEKDQPFEPHWRQIHRLCHPCTISLAIRRLFMRRLNMPVEDRRNLYKLYESDFRLFGYRKPD</sequence>
<dbReference type="PANTHER" id="PTHR12137:SF4">
    <property type="entry name" value="CARBOHYDRATE SULFOTRANSFERASE 12"/>
    <property type="match status" value="1"/>
</dbReference>
<evidence type="ECO:0000256" key="3">
    <source>
        <dbReference type="ARBA" id="ARBA00022679"/>
    </source>
</evidence>
<protein>
    <recommendedName>
        <fullName evidence="11">Carbohydrate sulfotransferase</fullName>
        <ecNumber evidence="11">2.8.2.-</ecNumber>
    </recommendedName>
</protein>
<evidence type="ECO:0000256" key="11">
    <source>
        <dbReference type="RuleBase" id="RU364020"/>
    </source>
</evidence>
<dbReference type="InterPro" id="IPR005331">
    <property type="entry name" value="Sulfotransferase"/>
</dbReference>
<evidence type="ECO:0000256" key="5">
    <source>
        <dbReference type="ARBA" id="ARBA00022968"/>
    </source>
</evidence>
<name>A0A8D3DIM7_SCOMX</name>
<reference evidence="12" key="2">
    <citation type="submission" date="2025-08" db="UniProtKB">
        <authorList>
            <consortium name="Ensembl"/>
        </authorList>
    </citation>
    <scope>IDENTIFICATION</scope>
</reference>
<evidence type="ECO:0000256" key="1">
    <source>
        <dbReference type="ARBA" id="ARBA00004323"/>
    </source>
</evidence>
<keyword evidence="9 11" id="KW-0325">Glycoprotein</keyword>
<keyword evidence="3 11" id="KW-0808">Transferase</keyword>
<evidence type="ECO:0000256" key="2">
    <source>
        <dbReference type="ARBA" id="ARBA00006339"/>
    </source>
</evidence>
<reference evidence="12" key="1">
    <citation type="submission" date="2023-05" db="EMBL/GenBank/DDBJ databases">
        <title>High-quality long-read genome of Scophthalmus maximus.</title>
        <authorList>
            <person name="Lien S."/>
            <person name="Martinez P."/>
        </authorList>
    </citation>
    <scope>NUCLEOTIDE SEQUENCE [LARGE SCALE GENOMIC DNA]</scope>
</reference>
<evidence type="ECO:0000313" key="12">
    <source>
        <dbReference type="Ensembl" id="ENSSMAP00000059386.1"/>
    </source>
</evidence>
<dbReference type="GO" id="GO:0030166">
    <property type="term" value="P:proteoglycan biosynthetic process"/>
    <property type="evidence" value="ECO:0007669"/>
    <property type="project" value="TreeGrafter"/>
</dbReference>
<evidence type="ECO:0000256" key="9">
    <source>
        <dbReference type="ARBA" id="ARBA00023180"/>
    </source>
</evidence>
<comment type="similarity">
    <text evidence="2 11">Belongs to the sulfotransferase 2 family.</text>
</comment>
<proteinExistence type="inferred from homology"/>
<accession>A0A8D3DIM7</accession>
<keyword evidence="8 11" id="KW-0472">Membrane</keyword>
<keyword evidence="5 11" id="KW-0735">Signal-anchor</keyword>
<dbReference type="Pfam" id="PF03567">
    <property type="entry name" value="Sulfotransfer_2"/>
    <property type="match status" value="1"/>
</dbReference>
<dbReference type="GeneTree" id="ENSGT00940000156614"/>